<keyword evidence="3" id="KW-1185">Reference proteome</keyword>
<accession>A0A4U8T924</accession>
<dbReference type="EMBL" id="JRPR02000005">
    <property type="protein sequence ID" value="TLD96185.1"/>
    <property type="molecule type" value="Genomic_DNA"/>
</dbReference>
<dbReference type="Pfam" id="PF08241">
    <property type="entry name" value="Methyltransf_11"/>
    <property type="match status" value="1"/>
</dbReference>
<dbReference type="GO" id="GO:0032259">
    <property type="term" value="P:methylation"/>
    <property type="evidence" value="ECO:0007669"/>
    <property type="project" value="UniProtKB-KW"/>
</dbReference>
<evidence type="ECO:0000259" key="1">
    <source>
        <dbReference type="Pfam" id="PF08241"/>
    </source>
</evidence>
<keyword evidence="2" id="KW-0808">Transferase</keyword>
<dbReference type="CDD" id="cd02440">
    <property type="entry name" value="AdoMet_MTases"/>
    <property type="match status" value="1"/>
</dbReference>
<evidence type="ECO:0000313" key="2">
    <source>
        <dbReference type="EMBL" id="TLD96185.1"/>
    </source>
</evidence>
<protein>
    <submittedName>
        <fullName evidence="2">Methyltransferase domain-containing protein</fullName>
    </submittedName>
</protein>
<dbReference type="GO" id="GO:0008757">
    <property type="term" value="F:S-adenosylmethionine-dependent methyltransferase activity"/>
    <property type="evidence" value="ECO:0007669"/>
    <property type="project" value="InterPro"/>
</dbReference>
<feature type="domain" description="Methyltransferase type 11" evidence="1">
    <location>
        <begin position="35"/>
        <end position="79"/>
    </location>
</feature>
<dbReference type="Gene3D" id="3.40.50.150">
    <property type="entry name" value="Vaccinia Virus protein VP39"/>
    <property type="match status" value="1"/>
</dbReference>
<dbReference type="RefSeq" id="WP_052058123.1">
    <property type="nucleotide sequence ID" value="NZ_JRPR02000005.1"/>
</dbReference>
<gene>
    <name evidence="2" type="ORF">LS71_006835</name>
</gene>
<name>A0A4U8T924_9HELI</name>
<dbReference type="InterPro" id="IPR013216">
    <property type="entry name" value="Methyltransf_11"/>
</dbReference>
<dbReference type="OrthoDB" id="9790710at2"/>
<organism evidence="2 3">
    <name type="scientific">Helicobacter jaachi</name>
    <dbReference type="NCBI Taxonomy" id="1677920"/>
    <lineage>
        <taxon>Bacteria</taxon>
        <taxon>Pseudomonadati</taxon>
        <taxon>Campylobacterota</taxon>
        <taxon>Epsilonproteobacteria</taxon>
        <taxon>Campylobacterales</taxon>
        <taxon>Helicobacteraceae</taxon>
        <taxon>Helicobacter</taxon>
    </lineage>
</organism>
<dbReference type="SUPFAM" id="SSF53335">
    <property type="entry name" value="S-adenosyl-L-methionine-dependent methyltransferases"/>
    <property type="match status" value="1"/>
</dbReference>
<sequence>MNMLNFGCGARFHKDWVNIDFSPIDNRVQKVNLLGRLPFSDNSFNVAYSSHFLEHITPKKAYEVLGEIKRVLKPNGVLRIVVPDLENMAKAYLSALQSVDSIESNGGGGNTRL</sequence>
<comment type="caution">
    <text evidence="2">The sequence shown here is derived from an EMBL/GenBank/DDBJ whole genome shotgun (WGS) entry which is preliminary data.</text>
</comment>
<dbReference type="AlphaFoldDB" id="A0A4U8T924"/>
<evidence type="ECO:0000313" key="3">
    <source>
        <dbReference type="Proteomes" id="UP000029733"/>
    </source>
</evidence>
<keyword evidence="2" id="KW-0489">Methyltransferase</keyword>
<reference evidence="2 3" key="1">
    <citation type="journal article" date="2014" name="Genome Announc.">
        <title>Draft genome sequences of eight enterohepatic helicobacter species isolated from both laboratory and wild rodents.</title>
        <authorList>
            <person name="Sheh A."/>
            <person name="Shen Z."/>
            <person name="Fox J.G."/>
        </authorList>
    </citation>
    <scope>NUCLEOTIDE SEQUENCE [LARGE SCALE GENOMIC DNA]</scope>
    <source>
        <strain evidence="2 3">MIT 09-6949</strain>
    </source>
</reference>
<proteinExistence type="predicted"/>
<dbReference type="InterPro" id="IPR029063">
    <property type="entry name" value="SAM-dependent_MTases_sf"/>
</dbReference>
<dbReference type="Proteomes" id="UP000029733">
    <property type="component" value="Unassembled WGS sequence"/>
</dbReference>